<dbReference type="SUPFAM" id="SSF51419">
    <property type="entry name" value="PLP-binding barrel"/>
    <property type="match status" value="1"/>
</dbReference>
<dbReference type="InterPro" id="IPR000183">
    <property type="entry name" value="Orn/DAP/Arg_de-COase"/>
</dbReference>
<dbReference type="Pfam" id="PF00278">
    <property type="entry name" value="Orn_DAP_Arg_deC"/>
    <property type="match status" value="1"/>
</dbReference>
<name>A0ABR7FMM6_9FIRM</name>
<sequence>MDRRILETPYFMIDEKELDHNIRDMQKALSQKFDNWKIGYSFKTNSLPYLCEYMRDHNCFAEVVSYDEYNLAVTLGYLRKNIIYNGPMKDQKTFLDAIESGAIVNIETTREIRWLDCLNKNKKYKIGIRINFDIEKMCPLESACGDEGGRFGFCLHNKELDRAIDLLNCQKNIKITGIHLHTSSKTRSLNIYKAIAKTARSVIERYNLDLEYVDIGGGFFGGLTDKPSYRDYIEQVECVLGDFMNSHGITLIVEPGASIIASPVSFVTSVIDVKKTNRNIFITTDGSRNDIDPLMTKTKYFYDIESNSHNEVVDNQIISGFTCMEHDRIFHLKNYKLLQEGDLIKYYKVGSYTMCLSPLFIKYFPAVYLKKINCDIECVRKKWNVTEYLGSK</sequence>
<reference evidence="6 7" key="1">
    <citation type="submission" date="2020-08" db="EMBL/GenBank/DDBJ databases">
        <title>Genome public.</title>
        <authorList>
            <person name="Liu C."/>
            <person name="Sun Q."/>
        </authorList>
    </citation>
    <scope>NUCLEOTIDE SEQUENCE [LARGE SCALE GENOMIC DNA]</scope>
    <source>
        <strain evidence="6 7">NSJ-7</strain>
    </source>
</reference>
<proteinExistence type="inferred from homology"/>
<dbReference type="InterPro" id="IPR022644">
    <property type="entry name" value="De-COase2_N"/>
</dbReference>
<dbReference type="InterPro" id="IPR009006">
    <property type="entry name" value="Ala_racemase/Decarboxylase_C"/>
</dbReference>
<dbReference type="InterPro" id="IPR029066">
    <property type="entry name" value="PLP-binding_barrel"/>
</dbReference>
<keyword evidence="2" id="KW-0663">Pyridoxal phosphate</keyword>
<evidence type="ECO:0000259" key="5">
    <source>
        <dbReference type="Pfam" id="PF02784"/>
    </source>
</evidence>
<evidence type="ECO:0000256" key="1">
    <source>
        <dbReference type="ARBA" id="ARBA00001933"/>
    </source>
</evidence>
<comment type="cofactor">
    <cofactor evidence="1">
        <name>pyridoxal 5'-phosphate</name>
        <dbReference type="ChEBI" id="CHEBI:597326"/>
    </cofactor>
</comment>
<keyword evidence="7" id="KW-1185">Reference proteome</keyword>
<evidence type="ECO:0000256" key="2">
    <source>
        <dbReference type="ARBA" id="ARBA00022898"/>
    </source>
</evidence>
<dbReference type="EMBL" id="JACOOS010000002">
    <property type="protein sequence ID" value="MBC5676469.1"/>
    <property type="molecule type" value="Genomic_DNA"/>
</dbReference>
<organism evidence="6 7">
    <name type="scientific">Anaerostipes hominis</name>
    <name type="common">ex Liu et al. 2021</name>
    <dbReference type="NCBI Taxonomy" id="2763018"/>
    <lineage>
        <taxon>Bacteria</taxon>
        <taxon>Bacillati</taxon>
        <taxon>Bacillota</taxon>
        <taxon>Clostridia</taxon>
        <taxon>Lachnospirales</taxon>
        <taxon>Lachnospiraceae</taxon>
        <taxon>Anaerostipes</taxon>
    </lineage>
</organism>
<dbReference type="PANTHER" id="PTHR43727">
    <property type="entry name" value="DIAMINOPIMELATE DECARBOXYLASE"/>
    <property type="match status" value="1"/>
</dbReference>
<dbReference type="Pfam" id="PF02784">
    <property type="entry name" value="Orn_Arg_deC_N"/>
    <property type="match status" value="1"/>
</dbReference>
<feature type="domain" description="Orn/DAP/Arg decarboxylase 2 C-terminal" evidence="4">
    <location>
        <begin position="264"/>
        <end position="350"/>
    </location>
</feature>
<protein>
    <submittedName>
        <fullName evidence="6">Pyridoxal-dependent decarboxylase</fullName>
    </submittedName>
</protein>
<dbReference type="PRINTS" id="PR01179">
    <property type="entry name" value="ODADCRBXLASE"/>
</dbReference>
<evidence type="ECO:0000256" key="3">
    <source>
        <dbReference type="RuleBase" id="RU003737"/>
    </source>
</evidence>
<dbReference type="Gene3D" id="2.40.37.10">
    <property type="entry name" value="Lyase, Ornithine Decarboxylase, Chain A, domain 1"/>
    <property type="match status" value="1"/>
</dbReference>
<dbReference type="SUPFAM" id="SSF50621">
    <property type="entry name" value="Alanine racemase C-terminal domain-like"/>
    <property type="match status" value="1"/>
</dbReference>
<gene>
    <name evidence="6" type="ORF">H8S22_02220</name>
</gene>
<comment type="caution">
    <text evidence="6">The sequence shown here is derived from an EMBL/GenBank/DDBJ whole genome shotgun (WGS) entry which is preliminary data.</text>
</comment>
<feature type="domain" description="Orn/DAP/Arg decarboxylase 2 N-terminal" evidence="5">
    <location>
        <begin position="21"/>
        <end position="261"/>
    </location>
</feature>
<evidence type="ECO:0000259" key="4">
    <source>
        <dbReference type="Pfam" id="PF00278"/>
    </source>
</evidence>
<comment type="similarity">
    <text evidence="3">Belongs to the Orn/Lys/Arg decarboxylase class-II family.</text>
</comment>
<dbReference type="Proteomes" id="UP000635828">
    <property type="component" value="Unassembled WGS sequence"/>
</dbReference>
<accession>A0ABR7FMM6</accession>
<evidence type="ECO:0000313" key="7">
    <source>
        <dbReference type="Proteomes" id="UP000635828"/>
    </source>
</evidence>
<evidence type="ECO:0000313" key="6">
    <source>
        <dbReference type="EMBL" id="MBC5676469.1"/>
    </source>
</evidence>
<dbReference type="RefSeq" id="WP_024726576.1">
    <property type="nucleotide sequence ID" value="NZ_JACOOS010000002.1"/>
</dbReference>
<dbReference type="Gene3D" id="3.20.20.10">
    <property type="entry name" value="Alanine racemase"/>
    <property type="match status" value="1"/>
</dbReference>
<dbReference type="PANTHER" id="PTHR43727:SF3">
    <property type="entry name" value="GROUP IV DECARBOXYLASE"/>
    <property type="match status" value="1"/>
</dbReference>
<dbReference type="InterPro" id="IPR022643">
    <property type="entry name" value="De-COase2_C"/>
</dbReference>